<proteinExistence type="predicted"/>
<gene>
    <name evidence="1" type="ORF">TH19_11135</name>
</gene>
<reference evidence="1 2" key="1">
    <citation type="submission" date="2014-07" db="EMBL/GenBank/DDBJ databases">
        <title>Draft genome sequence of Thalassospira profundimaris 35.</title>
        <authorList>
            <person name="Lai Q."/>
            <person name="Shao Z."/>
        </authorList>
    </citation>
    <scope>NUCLEOTIDE SEQUENCE [LARGE SCALE GENOMIC DNA]</scope>
    <source>
        <strain evidence="1 2">35</strain>
    </source>
</reference>
<evidence type="ECO:0000313" key="2">
    <source>
        <dbReference type="Proteomes" id="UP000253226"/>
    </source>
</evidence>
<name>A0A367W9I1_9PROT</name>
<evidence type="ECO:0000313" key="1">
    <source>
        <dbReference type="EMBL" id="RCK37100.1"/>
    </source>
</evidence>
<protein>
    <submittedName>
        <fullName evidence="1">Uncharacterized protein</fullName>
    </submittedName>
</protein>
<sequence length="63" mass="7069">MLAVLTKTTERIDLRRITIGDIKPGEDVMIKADLTFTIRINNIFARPGGKAVIHRHVGKPMKT</sequence>
<dbReference type="EMBL" id="JPWF01000006">
    <property type="protein sequence ID" value="RCK37100.1"/>
    <property type="molecule type" value="Genomic_DNA"/>
</dbReference>
<comment type="caution">
    <text evidence="1">The sequence shown here is derived from an EMBL/GenBank/DDBJ whole genome shotgun (WGS) entry which is preliminary data.</text>
</comment>
<dbReference type="Proteomes" id="UP000253226">
    <property type="component" value="Unassembled WGS sequence"/>
</dbReference>
<dbReference type="AlphaFoldDB" id="A0A367W9I1"/>
<accession>A0A367W9I1</accession>
<organism evidence="1 2">
    <name type="scientific">Thalassospira profundimaris</name>
    <dbReference type="NCBI Taxonomy" id="502049"/>
    <lineage>
        <taxon>Bacteria</taxon>
        <taxon>Pseudomonadati</taxon>
        <taxon>Pseudomonadota</taxon>
        <taxon>Alphaproteobacteria</taxon>
        <taxon>Rhodospirillales</taxon>
        <taxon>Thalassospiraceae</taxon>
        <taxon>Thalassospira</taxon>
    </lineage>
</organism>